<accession>A0A2N0S7P1</accession>
<dbReference type="AlphaFoldDB" id="A0A2N0S7P1"/>
<dbReference type="VEuPathDB" id="FungiDB:RhiirA1_453393"/>
<protein>
    <submittedName>
        <fullName evidence="1">Uncharacterized protein</fullName>
    </submittedName>
</protein>
<reference evidence="1 2" key="1">
    <citation type="submission" date="2017-10" db="EMBL/GenBank/DDBJ databases">
        <title>Extensive intraspecific genome diversity in a model arbuscular mycorrhizal fungus.</title>
        <authorList>
            <person name="Chen E.C.H."/>
            <person name="Morin E."/>
            <person name="Baudet D."/>
            <person name="Noel J."/>
            <person name="Ndikumana S."/>
            <person name="Charron P."/>
            <person name="St-Onge C."/>
            <person name="Giorgi J."/>
            <person name="Grigoriev I.V."/>
            <person name="Roux C."/>
            <person name="Martin F.M."/>
            <person name="Corradi N."/>
        </authorList>
    </citation>
    <scope>NUCLEOTIDE SEQUENCE [LARGE SCALE GENOMIC DNA]</scope>
    <source>
        <strain evidence="1 2">A1</strain>
    </source>
</reference>
<evidence type="ECO:0000313" key="1">
    <source>
        <dbReference type="EMBL" id="PKC71559.1"/>
    </source>
</evidence>
<sequence length="190" mass="21790">MWAYTNLPTSPTSQILGFITELIFRSLFIIFIENEVNLHSFGVIVDGYKEFECFGAAFGLVLQNTNFVYNIKSLTLDFDSEITDNITKFLEFLCSNCNLISSLYFLLPIINNGHPIIKKNLSQMIKLQKNLKKISFSHNCPLSLLLLLKNPNCSNTLNTIIFYSIDFKNMNFLSELFNQLNVLESIHIVN</sequence>
<gene>
    <name evidence="1" type="ORF">RhiirA1_453393</name>
</gene>
<organism evidence="1 2">
    <name type="scientific">Rhizophagus irregularis</name>
    <dbReference type="NCBI Taxonomy" id="588596"/>
    <lineage>
        <taxon>Eukaryota</taxon>
        <taxon>Fungi</taxon>
        <taxon>Fungi incertae sedis</taxon>
        <taxon>Mucoromycota</taxon>
        <taxon>Glomeromycotina</taxon>
        <taxon>Glomeromycetes</taxon>
        <taxon>Glomerales</taxon>
        <taxon>Glomeraceae</taxon>
        <taxon>Rhizophagus</taxon>
    </lineage>
</organism>
<proteinExistence type="predicted"/>
<dbReference type="Proteomes" id="UP000232688">
    <property type="component" value="Unassembled WGS sequence"/>
</dbReference>
<name>A0A2N0S7P1_9GLOM</name>
<feature type="non-terminal residue" evidence="1">
    <location>
        <position position="190"/>
    </location>
</feature>
<dbReference type="EMBL" id="LLXH01000162">
    <property type="protein sequence ID" value="PKC71559.1"/>
    <property type="molecule type" value="Genomic_DNA"/>
</dbReference>
<reference evidence="1 2" key="2">
    <citation type="submission" date="2017-10" db="EMBL/GenBank/DDBJ databases">
        <title>Genome analyses suggest a sexual origin of heterokaryosis in a supposedly ancient asexual fungus.</title>
        <authorList>
            <person name="Corradi N."/>
            <person name="Sedzielewska K."/>
            <person name="Noel J."/>
            <person name="Charron P."/>
            <person name="Farinelli L."/>
            <person name="Marton T."/>
            <person name="Kruger M."/>
            <person name="Pelin A."/>
            <person name="Brachmann A."/>
            <person name="Corradi N."/>
        </authorList>
    </citation>
    <scope>NUCLEOTIDE SEQUENCE [LARGE SCALE GENOMIC DNA]</scope>
    <source>
        <strain evidence="1 2">A1</strain>
    </source>
</reference>
<evidence type="ECO:0000313" key="2">
    <source>
        <dbReference type="Proteomes" id="UP000232688"/>
    </source>
</evidence>
<comment type="caution">
    <text evidence="1">The sequence shown here is derived from an EMBL/GenBank/DDBJ whole genome shotgun (WGS) entry which is preliminary data.</text>
</comment>